<dbReference type="GO" id="GO:0031440">
    <property type="term" value="P:regulation of mRNA 3'-end processing"/>
    <property type="evidence" value="ECO:0007669"/>
    <property type="project" value="TreeGrafter"/>
</dbReference>
<feature type="domain" description="TFIIS central" evidence="5">
    <location>
        <begin position="3"/>
        <end position="118"/>
    </location>
</feature>
<keyword evidence="4" id="KW-0539">Nucleus</keyword>
<evidence type="ECO:0000256" key="2">
    <source>
        <dbReference type="ARBA" id="ARBA00022771"/>
    </source>
</evidence>
<keyword evidence="7" id="KW-1185">Reference proteome</keyword>
<organism evidence="6 7">
    <name type="scientific">Ambispora leptoticha</name>
    <dbReference type="NCBI Taxonomy" id="144679"/>
    <lineage>
        <taxon>Eukaryota</taxon>
        <taxon>Fungi</taxon>
        <taxon>Fungi incertae sedis</taxon>
        <taxon>Mucoromycota</taxon>
        <taxon>Glomeromycotina</taxon>
        <taxon>Glomeromycetes</taxon>
        <taxon>Archaeosporales</taxon>
        <taxon>Ambisporaceae</taxon>
        <taxon>Ambispora</taxon>
    </lineage>
</organism>
<dbReference type="AlphaFoldDB" id="A0A9N8ZDF1"/>
<evidence type="ECO:0000259" key="5">
    <source>
        <dbReference type="PROSITE" id="PS51321"/>
    </source>
</evidence>
<evidence type="ECO:0000256" key="1">
    <source>
        <dbReference type="ARBA" id="ARBA00022723"/>
    </source>
</evidence>
<evidence type="ECO:0000256" key="4">
    <source>
        <dbReference type="ARBA" id="ARBA00023242"/>
    </source>
</evidence>
<dbReference type="Proteomes" id="UP000789508">
    <property type="component" value="Unassembled WGS sequence"/>
</dbReference>
<dbReference type="SUPFAM" id="SSF46942">
    <property type="entry name" value="Elongation factor TFIIS domain 2"/>
    <property type="match status" value="1"/>
</dbReference>
<dbReference type="GO" id="GO:0008270">
    <property type="term" value="F:zinc ion binding"/>
    <property type="evidence" value="ECO:0007669"/>
    <property type="project" value="UniProtKB-KW"/>
</dbReference>
<evidence type="ECO:0000256" key="3">
    <source>
        <dbReference type="ARBA" id="ARBA00022833"/>
    </source>
</evidence>
<accession>A0A9N8ZDF1</accession>
<keyword evidence="2" id="KW-0863">Zinc-finger</keyword>
<keyword evidence="3" id="KW-0862">Zinc</keyword>
<sequence length="155" mass="17813">MTYRDNAIKLLKAALSIGLNGFDRKAAEKKAEKIEIHVYRKIYLQESREKYCGKMRSLVWNLRHNPVLRKKVISGEISEESFSIMPKEAMQTNEQRCENQRIKLENLFTSIKKPEPIAVRYDNGDLYKPSGIIGGNGVDADSNWYGVANVIINRH</sequence>
<name>A0A9N8ZDF1_9GLOM</name>
<dbReference type="PANTHER" id="PTHR11477:SF0">
    <property type="entry name" value="IP08861P-RELATED"/>
    <property type="match status" value="1"/>
</dbReference>
<gene>
    <name evidence="6" type="ORF">ALEPTO_LOCUS3014</name>
</gene>
<dbReference type="GO" id="GO:0006362">
    <property type="term" value="P:transcription elongation by RNA polymerase I"/>
    <property type="evidence" value="ECO:0007669"/>
    <property type="project" value="TreeGrafter"/>
</dbReference>
<protein>
    <submittedName>
        <fullName evidence="6">6547_t:CDS:1</fullName>
    </submittedName>
</protein>
<dbReference type="Gene3D" id="1.10.472.30">
    <property type="entry name" value="Transcription elongation factor S-II, central domain"/>
    <property type="match status" value="1"/>
</dbReference>
<comment type="caution">
    <text evidence="6">The sequence shown here is derived from an EMBL/GenBank/DDBJ whole genome shotgun (WGS) entry which is preliminary data.</text>
</comment>
<evidence type="ECO:0000313" key="7">
    <source>
        <dbReference type="Proteomes" id="UP000789508"/>
    </source>
</evidence>
<keyword evidence="1" id="KW-0479">Metal-binding</keyword>
<evidence type="ECO:0000313" key="6">
    <source>
        <dbReference type="EMBL" id="CAG8491536.1"/>
    </source>
</evidence>
<proteinExistence type="predicted"/>
<dbReference type="GO" id="GO:0005634">
    <property type="term" value="C:nucleus"/>
    <property type="evidence" value="ECO:0007669"/>
    <property type="project" value="TreeGrafter"/>
</dbReference>
<reference evidence="6" key="1">
    <citation type="submission" date="2021-06" db="EMBL/GenBank/DDBJ databases">
        <authorList>
            <person name="Kallberg Y."/>
            <person name="Tangrot J."/>
            <person name="Rosling A."/>
        </authorList>
    </citation>
    <scope>NUCLEOTIDE SEQUENCE</scope>
    <source>
        <strain evidence="6">FL130A</strain>
    </source>
</reference>
<dbReference type="SMART" id="SM00510">
    <property type="entry name" value="TFS2M"/>
    <property type="match status" value="1"/>
</dbReference>
<dbReference type="PANTHER" id="PTHR11477">
    <property type="entry name" value="TRANSCRIPTION FACTOR S-II ZINC FINGER DOMAIN-CONTAINING PROTEIN"/>
    <property type="match status" value="1"/>
</dbReference>
<dbReference type="Pfam" id="PF07500">
    <property type="entry name" value="TFIIS_M"/>
    <property type="match status" value="1"/>
</dbReference>
<dbReference type="InterPro" id="IPR003618">
    <property type="entry name" value="TFIIS_cen_dom"/>
</dbReference>
<dbReference type="GO" id="GO:0006368">
    <property type="term" value="P:transcription elongation by RNA polymerase II"/>
    <property type="evidence" value="ECO:0007669"/>
    <property type="project" value="TreeGrafter"/>
</dbReference>
<dbReference type="InterPro" id="IPR036575">
    <property type="entry name" value="TFIIS_cen_dom_sf"/>
</dbReference>
<dbReference type="GO" id="GO:0031564">
    <property type="term" value="P:transcription antitermination"/>
    <property type="evidence" value="ECO:0007669"/>
    <property type="project" value="TreeGrafter"/>
</dbReference>
<dbReference type="EMBL" id="CAJVPS010000512">
    <property type="protein sequence ID" value="CAG8491536.1"/>
    <property type="molecule type" value="Genomic_DNA"/>
</dbReference>
<dbReference type="PROSITE" id="PS51321">
    <property type="entry name" value="TFIIS_CENTRAL"/>
    <property type="match status" value="1"/>
</dbReference>